<evidence type="ECO:0000313" key="1">
    <source>
        <dbReference type="EMBL" id="QHT89824.1"/>
    </source>
</evidence>
<name>A0A6C0IA45_9ZZZZ</name>
<accession>A0A6C0IA45</accession>
<organism evidence="1">
    <name type="scientific">viral metagenome</name>
    <dbReference type="NCBI Taxonomy" id="1070528"/>
    <lineage>
        <taxon>unclassified sequences</taxon>
        <taxon>metagenomes</taxon>
        <taxon>organismal metagenomes</taxon>
    </lineage>
</organism>
<sequence length="148" mass="16629">MQTRRNRLHGGTKRSSVFKKKSVTYRLPVLSKFSAKPSKKVAKLMRLNLNTILEKPSFMNEHDTEYANNVIEKFKNFLERVQRADARLYAAGAAADQESLSNMDMIKSLIAEKLVAAFGNKERAAPVAKATENAFNDDLASLLGRVRI</sequence>
<dbReference type="EMBL" id="MN740152">
    <property type="protein sequence ID" value="QHT89824.1"/>
    <property type="molecule type" value="Genomic_DNA"/>
</dbReference>
<reference evidence="1" key="1">
    <citation type="journal article" date="2020" name="Nature">
        <title>Giant virus diversity and host interactions through global metagenomics.</title>
        <authorList>
            <person name="Schulz F."/>
            <person name="Roux S."/>
            <person name="Paez-Espino D."/>
            <person name="Jungbluth S."/>
            <person name="Walsh D.A."/>
            <person name="Denef V.J."/>
            <person name="McMahon K.D."/>
            <person name="Konstantinidis K.T."/>
            <person name="Eloe-Fadrosh E.A."/>
            <person name="Kyrpides N.C."/>
            <person name="Woyke T."/>
        </authorList>
    </citation>
    <scope>NUCLEOTIDE SEQUENCE</scope>
    <source>
        <strain evidence="1">GVMAG-M-3300023184-62</strain>
    </source>
</reference>
<dbReference type="AlphaFoldDB" id="A0A6C0IA45"/>
<proteinExistence type="predicted"/>
<protein>
    <submittedName>
        <fullName evidence="1">Uncharacterized protein</fullName>
    </submittedName>
</protein>